<evidence type="ECO:0000313" key="2">
    <source>
        <dbReference type="EMBL" id="AOR76342.1"/>
    </source>
</evidence>
<keyword evidence="3" id="KW-1185">Reference proteome</keyword>
<proteinExistence type="predicted"/>
<evidence type="ECO:0000313" key="3">
    <source>
        <dbReference type="Proteomes" id="UP000094626"/>
    </source>
</evidence>
<gene>
    <name evidence="2" type="ORF">BES08_05895</name>
</gene>
<protein>
    <submittedName>
        <fullName evidence="2">Uncharacterized protein</fullName>
    </submittedName>
</protein>
<evidence type="ECO:0000256" key="1">
    <source>
        <dbReference type="SAM" id="MobiDB-lite"/>
    </source>
</evidence>
<dbReference type="RefSeq" id="WP_069707798.1">
    <property type="nucleotide sequence ID" value="NZ_CP017075.1"/>
</dbReference>
<reference evidence="3" key="1">
    <citation type="journal article" date="2017" name="J. Biotechnol.">
        <title>Complete genome sequence of Novosphingobium resinovorum SA1, a versatile xenobiotic-degrading bacterium capable of utilizing sulfanilic acid.</title>
        <authorList>
            <person name="Hegedus B."/>
            <person name="Kos P.B."/>
            <person name="Balint B."/>
            <person name="Maroti G."/>
            <person name="Gan H.M."/>
            <person name="Perei K."/>
            <person name="Rakhely G."/>
        </authorList>
    </citation>
    <scope>NUCLEOTIDE SEQUENCE [LARGE SCALE GENOMIC DNA]</scope>
    <source>
        <strain evidence="3">SA1</strain>
    </source>
</reference>
<sequence length="205" mass="22008">MAGPEYPDVPKAGGVPAVKRSAENPGTGTQEQLTSDEITVAGYDDYEWGIYKVGTKQLALEADSVVSVGYDAEYRLADYPLEEGGFETYDKIALPFMNRVVLTKGGTREERSAFCASIEAIRPDTELYSVVTPEQIFINVNIARVTIDRSLEAGAGMVRAEIVLQEIRQTASSSFSNTRDAASADAVNNGSNQPKASTAATGDVR</sequence>
<dbReference type="KEGG" id="nre:BES08_05895"/>
<name>A0A1D8A2N9_9SPHN</name>
<feature type="region of interest" description="Disordered" evidence="1">
    <location>
        <begin position="1"/>
        <end position="34"/>
    </location>
</feature>
<dbReference type="OrthoDB" id="9029638at2"/>
<dbReference type="EMBL" id="CP017075">
    <property type="protein sequence ID" value="AOR76342.1"/>
    <property type="molecule type" value="Genomic_DNA"/>
</dbReference>
<organism evidence="2 3">
    <name type="scientific">Novosphingobium resinovorum</name>
    <dbReference type="NCBI Taxonomy" id="158500"/>
    <lineage>
        <taxon>Bacteria</taxon>
        <taxon>Pseudomonadati</taxon>
        <taxon>Pseudomonadota</taxon>
        <taxon>Alphaproteobacteria</taxon>
        <taxon>Sphingomonadales</taxon>
        <taxon>Sphingomonadaceae</taxon>
        <taxon>Novosphingobium</taxon>
    </lineage>
</organism>
<accession>A0A1D8A2N9</accession>
<dbReference type="Proteomes" id="UP000094626">
    <property type="component" value="Chromosome"/>
</dbReference>
<dbReference type="AlphaFoldDB" id="A0A1D8A2N9"/>
<feature type="compositionally biased region" description="Polar residues" evidence="1">
    <location>
        <begin position="24"/>
        <end position="34"/>
    </location>
</feature>
<feature type="region of interest" description="Disordered" evidence="1">
    <location>
        <begin position="173"/>
        <end position="205"/>
    </location>
</feature>